<dbReference type="Proteomes" id="UP001322277">
    <property type="component" value="Chromosome 5"/>
</dbReference>
<gene>
    <name evidence="2" type="ORF">CDEST_08367</name>
</gene>
<protein>
    <submittedName>
        <fullName evidence="2">Uncharacterized protein</fullName>
    </submittedName>
</protein>
<keyword evidence="3" id="KW-1185">Reference proteome</keyword>
<accession>A0AAX4IK06</accession>
<evidence type="ECO:0000313" key="2">
    <source>
        <dbReference type="EMBL" id="WQF83353.1"/>
    </source>
</evidence>
<evidence type="ECO:0000256" key="1">
    <source>
        <dbReference type="SAM" id="MobiDB-lite"/>
    </source>
</evidence>
<organism evidence="2 3">
    <name type="scientific">Colletotrichum destructivum</name>
    <dbReference type="NCBI Taxonomy" id="34406"/>
    <lineage>
        <taxon>Eukaryota</taxon>
        <taxon>Fungi</taxon>
        <taxon>Dikarya</taxon>
        <taxon>Ascomycota</taxon>
        <taxon>Pezizomycotina</taxon>
        <taxon>Sordariomycetes</taxon>
        <taxon>Hypocreomycetidae</taxon>
        <taxon>Glomerellales</taxon>
        <taxon>Glomerellaceae</taxon>
        <taxon>Colletotrichum</taxon>
        <taxon>Colletotrichum destructivum species complex</taxon>
    </lineage>
</organism>
<dbReference type="RefSeq" id="XP_062780577.1">
    <property type="nucleotide sequence ID" value="XM_062924526.1"/>
</dbReference>
<proteinExistence type="predicted"/>
<evidence type="ECO:0000313" key="3">
    <source>
        <dbReference type="Proteomes" id="UP001322277"/>
    </source>
</evidence>
<sequence>MVSIYICVPCRVHLAAAVPTIWPGTRHPTGGYRQKGTEESRFAGVGVHNGSYYCESQGRIVCSVRVFGLLRCDSHCYGYAGERGPREDANDNEVSDMSNPSEVVETIPWEIE</sequence>
<dbReference type="EMBL" id="CP137309">
    <property type="protein sequence ID" value="WQF83353.1"/>
    <property type="molecule type" value="Genomic_DNA"/>
</dbReference>
<reference evidence="3" key="1">
    <citation type="journal article" date="2023" name="bioRxiv">
        <title>Complete genome of the Medicago anthracnose fungus, Colletotrichum destructivum, reveals a mini-chromosome-like region within a core chromosome.</title>
        <authorList>
            <person name="Lapalu N."/>
            <person name="Simon A."/>
            <person name="Lu A."/>
            <person name="Plaumann P.-L."/>
            <person name="Amselem J."/>
            <person name="Pigne S."/>
            <person name="Auger A."/>
            <person name="Koch C."/>
            <person name="Dallery J.-F."/>
            <person name="O'Connell R.J."/>
        </authorList>
    </citation>
    <scope>NUCLEOTIDE SEQUENCE [LARGE SCALE GENOMIC DNA]</scope>
    <source>
        <strain evidence="3">CBS 520.97</strain>
    </source>
</reference>
<name>A0AAX4IK06_9PEZI</name>
<dbReference type="KEGG" id="cdet:87944870"/>
<feature type="region of interest" description="Disordered" evidence="1">
    <location>
        <begin position="84"/>
        <end position="107"/>
    </location>
</feature>
<dbReference type="GeneID" id="87944870"/>
<dbReference type="AlphaFoldDB" id="A0AAX4IK06"/>